<dbReference type="CDD" id="cd00093">
    <property type="entry name" value="HTH_XRE"/>
    <property type="match status" value="1"/>
</dbReference>
<dbReference type="Gene3D" id="2.10.109.10">
    <property type="entry name" value="Umud Fragment, subunit A"/>
    <property type="match status" value="1"/>
</dbReference>
<accession>F2JZ54</accession>
<keyword evidence="3" id="KW-0804">Transcription</keyword>
<dbReference type="GO" id="GO:0003677">
    <property type="term" value="F:DNA binding"/>
    <property type="evidence" value="ECO:0007669"/>
    <property type="project" value="UniProtKB-KW"/>
</dbReference>
<keyword evidence="6" id="KW-1185">Reference proteome</keyword>
<dbReference type="HOGENOM" id="CLU_066192_1_4_6"/>
<dbReference type="Proteomes" id="UP000001062">
    <property type="component" value="Chromosome"/>
</dbReference>
<dbReference type="AlphaFoldDB" id="F2JZ54"/>
<dbReference type="RefSeq" id="WP_013661935.1">
    <property type="nucleotide sequence ID" value="NC_015276.1"/>
</dbReference>
<dbReference type="CDD" id="cd06529">
    <property type="entry name" value="S24_LexA-like"/>
    <property type="match status" value="1"/>
</dbReference>
<proteinExistence type="predicted"/>
<dbReference type="Gene3D" id="1.10.260.40">
    <property type="entry name" value="lambda repressor-like DNA-binding domains"/>
    <property type="match status" value="1"/>
</dbReference>
<dbReference type="InterPro" id="IPR010982">
    <property type="entry name" value="Lambda_DNA-bd_dom_sf"/>
</dbReference>
<organism evidence="5 6">
    <name type="scientific">Marinomonas mediterranea (strain ATCC 700492 / JCM 21426 / NBRC 103028 / MMB-1)</name>
    <dbReference type="NCBI Taxonomy" id="717774"/>
    <lineage>
        <taxon>Bacteria</taxon>
        <taxon>Pseudomonadati</taxon>
        <taxon>Pseudomonadota</taxon>
        <taxon>Gammaproteobacteria</taxon>
        <taxon>Oceanospirillales</taxon>
        <taxon>Oceanospirillaceae</taxon>
        <taxon>Marinomonas</taxon>
    </lineage>
</organism>
<dbReference type="PROSITE" id="PS50943">
    <property type="entry name" value="HTH_CROC1"/>
    <property type="match status" value="1"/>
</dbReference>
<feature type="domain" description="HTH cro/C1-type" evidence="4">
    <location>
        <begin position="25"/>
        <end position="65"/>
    </location>
</feature>
<dbReference type="EMBL" id="CP002583">
    <property type="protein sequence ID" value="ADZ92032.1"/>
    <property type="molecule type" value="Genomic_DNA"/>
</dbReference>
<dbReference type="STRING" id="717774.Marme_2809"/>
<evidence type="ECO:0000259" key="4">
    <source>
        <dbReference type="PROSITE" id="PS50943"/>
    </source>
</evidence>
<evidence type="ECO:0000256" key="3">
    <source>
        <dbReference type="ARBA" id="ARBA00023163"/>
    </source>
</evidence>
<dbReference type="KEGG" id="mme:Marme_2809"/>
<evidence type="ECO:0000256" key="1">
    <source>
        <dbReference type="ARBA" id="ARBA00023015"/>
    </source>
</evidence>
<dbReference type="InterPro" id="IPR015927">
    <property type="entry name" value="Peptidase_S24_S26A/B/C"/>
</dbReference>
<dbReference type="PANTHER" id="PTHR40661">
    <property type="match status" value="1"/>
</dbReference>
<dbReference type="PANTHER" id="PTHR40661:SF2">
    <property type="entry name" value="HTH-TYPE TRANSCRIPTIONAL REGULATOR PRTR"/>
    <property type="match status" value="1"/>
</dbReference>
<dbReference type="InterPro" id="IPR036286">
    <property type="entry name" value="LexA/Signal_pep-like_sf"/>
</dbReference>
<evidence type="ECO:0000313" key="5">
    <source>
        <dbReference type="EMBL" id="ADZ92032.1"/>
    </source>
</evidence>
<dbReference type="eggNOG" id="COG2932">
    <property type="taxonomic scope" value="Bacteria"/>
</dbReference>
<reference evidence="5 6" key="1">
    <citation type="journal article" date="2012" name="Stand. Genomic Sci.">
        <title>Complete genome sequence of the melanogenic marine bacterium Marinomonas mediterranea type strain (MMB-1(T)).</title>
        <authorList>
            <person name="Lucas-Elio P."/>
            <person name="Goodwin L."/>
            <person name="Woyke T."/>
            <person name="Pitluck S."/>
            <person name="Nolan M."/>
            <person name="Kyrpides N.C."/>
            <person name="Detter J.C."/>
            <person name="Copeland A."/>
            <person name="Teshima H."/>
            <person name="Bruce D."/>
            <person name="Detter C."/>
            <person name="Tapia R."/>
            <person name="Han S."/>
            <person name="Land M.L."/>
            <person name="Ivanova N."/>
            <person name="Mikhailova N."/>
            <person name="Johnston A.W."/>
            <person name="Sanchez-Amat A."/>
        </authorList>
    </citation>
    <scope>NUCLEOTIDE SEQUENCE [LARGE SCALE GENOMIC DNA]</scope>
    <source>
        <strain evidence="6">ATCC 700492 / JCM 21426 / NBRC 103028 / MMB-1</strain>
    </source>
</reference>
<protein>
    <submittedName>
        <fullName evidence="5">Putative phage repressor</fullName>
    </submittedName>
</protein>
<keyword evidence="1" id="KW-0805">Transcription regulation</keyword>
<dbReference type="Pfam" id="PF00717">
    <property type="entry name" value="Peptidase_S24"/>
    <property type="match status" value="1"/>
</dbReference>
<evidence type="ECO:0000256" key="2">
    <source>
        <dbReference type="ARBA" id="ARBA00023125"/>
    </source>
</evidence>
<keyword evidence="2" id="KW-0238">DNA-binding</keyword>
<evidence type="ECO:0000313" key="6">
    <source>
        <dbReference type="Proteomes" id="UP000001062"/>
    </source>
</evidence>
<dbReference type="InterPro" id="IPR001387">
    <property type="entry name" value="Cro/C1-type_HTH"/>
</dbReference>
<dbReference type="SUPFAM" id="SSF51306">
    <property type="entry name" value="LexA/Signal peptidase"/>
    <property type="match status" value="1"/>
</dbReference>
<name>F2JZ54_MARM1</name>
<dbReference type="Pfam" id="PF01381">
    <property type="entry name" value="HTH_3"/>
    <property type="match status" value="1"/>
</dbReference>
<sequence>MSFSDRLAKALHSIDIQRHGAGAWLAKKTGTTVKAANKWLNGESHPRREKVETIAALTKVRTEWLEYGTGLMRETKSHMQLNEPLADYTVSSIAQPSRAHHSTQSIELPYLKESELTTTQRPTSSEAMIFNASLLEHAGIEPANALAFSLSGDSMAPVLPNNALVAVDTEDTSITDGKIYAFVHGELLRVRYLYRLPYGALSVRSSNPAIEDEALTKDQVDNIRIIGRVFWYSAVI</sequence>
<gene>
    <name evidence="5" type="ordered locus">Marme_2809</name>
</gene>
<dbReference type="InterPro" id="IPR039418">
    <property type="entry name" value="LexA-like"/>
</dbReference>
<dbReference type="PATRIC" id="fig|717774.3.peg.2891"/>